<protein>
    <submittedName>
        <fullName evidence="2">Zinc finger MYM-type protein 1</fullName>
    </submittedName>
</protein>
<dbReference type="AlphaFoldDB" id="A0A2U1N1B2"/>
<feature type="domain" description="DUF4371" evidence="1">
    <location>
        <begin position="27"/>
        <end position="141"/>
    </location>
</feature>
<organism evidence="2 3">
    <name type="scientific">Artemisia annua</name>
    <name type="common">Sweet wormwood</name>
    <dbReference type="NCBI Taxonomy" id="35608"/>
    <lineage>
        <taxon>Eukaryota</taxon>
        <taxon>Viridiplantae</taxon>
        <taxon>Streptophyta</taxon>
        <taxon>Embryophyta</taxon>
        <taxon>Tracheophyta</taxon>
        <taxon>Spermatophyta</taxon>
        <taxon>Magnoliopsida</taxon>
        <taxon>eudicotyledons</taxon>
        <taxon>Gunneridae</taxon>
        <taxon>Pentapetalae</taxon>
        <taxon>asterids</taxon>
        <taxon>campanulids</taxon>
        <taxon>Asterales</taxon>
        <taxon>Asteraceae</taxon>
        <taxon>Asteroideae</taxon>
        <taxon>Anthemideae</taxon>
        <taxon>Artemisiinae</taxon>
        <taxon>Artemisia</taxon>
    </lineage>
</organism>
<evidence type="ECO:0000313" key="3">
    <source>
        <dbReference type="Proteomes" id="UP000245207"/>
    </source>
</evidence>
<dbReference type="Pfam" id="PF14291">
    <property type="entry name" value="DUF4371"/>
    <property type="match status" value="1"/>
</dbReference>
<dbReference type="STRING" id="35608.A0A2U1N1B2"/>
<evidence type="ECO:0000259" key="1">
    <source>
        <dbReference type="Pfam" id="PF14291"/>
    </source>
</evidence>
<keyword evidence="3" id="KW-1185">Reference proteome</keyword>
<sequence>MLQEFDPVIKEHVRRITNDEMHVHYLGHTIQNELILLLAHEIKSKIIKKVKQAKYFSVILDCTPDTSHQEQMSLILRYVDVSSTSVSIEESFLVFLNVDETTGKRLFDTIQDELKSLDLDIDDVRGQGYDNGSNMKGKHQGVQKRFLDINPKTFYTPHGCHSLNLALCDMANTCIKSRDFFGIIQRIYTIFANSSKRWQILKNNVKGLTIKPLSITCWESRVESVKAIRFQTSDIREALLQVAESDNDSLIQSQAKSLATNDLGDFEFLVAIVLWFEILYAVNLVSKKLQSSDMLIDIAIKEVKGLISFFEEFRETGLSKAIL</sequence>
<dbReference type="EMBL" id="PKPP01003857">
    <property type="protein sequence ID" value="PWA67311.1"/>
    <property type="molecule type" value="Genomic_DNA"/>
</dbReference>
<dbReference type="InterPro" id="IPR025398">
    <property type="entry name" value="DUF4371"/>
</dbReference>
<dbReference type="PANTHER" id="PTHR45749">
    <property type="match status" value="1"/>
</dbReference>
<evidence type="ECO:0000313" key="2">
    <source>
        <dbReference type="EMBL" id="PWA67311.1"/>
    </source>
</evidence>
<gene>
    <name evidence="2" type="ORF">CTI12_AA318430</name>
</gene>
<comment type="caution">
    <text evidence="2">The sequence shown here is derived from an EMBL/GenBank/DDBJ whole genome shotgun (WGS) entry which is preliminary data.</text>
</comment>
<reference evidence="2 3" key="1">
    <citation type="journal article" date="2018" name="Mol. Plant">
        <title>The genome of Artemisia annua provides insight into the evolution of Asteraceae family and artemisinin biosynthesis.</title>
        <authorList>
            <person name="Shen Q."/>
            <person name="Zhang L."/>
            <person name="Liao Z."/>
            <person name="Wang S."/>
            <person name="Yan T."/>
            <person name="Shi P."/>
            <person name="Liu M."/>
            <person name="Fu X."/>
            <person name="Pan Q."/>
            <person name="Wang Y."/>
            <person name="Lv Z."/>
            <person name="Lu X."/>
            <person name="Zhang F."/>
            <person name="Jiang W."/>
            <person name="Ma Y."/>
            <person name="Chen M."/>
            <person name="Hao X."/>
            <person name="Li L."/>
            <person name="Tang Y."/>
            <person name="Lv G."/>
            <person name="Zhou Y."/>
            <person name="Sun X."/>
            <person name="Brodelius P.E."/>
            <person name="Rose J.K.C."/>
            <person name="Tang K."/>
        </authorList>
    </citation>
    <scope>NUCLEOTIDE SEQUENCE [LARGE SCALE GENOMIC DNA]</scope>
    <source>
        <strain evidence="3">cv. Huhao1</strain>
        <tissue evidence="2">Leaf</tissue>
    </source>
</reference>
<proteinExistence type="predicted"/>
<dbReference type="PANTHER" id="PTHR45749:SF35">
    <property type="entry name" value="AC-LIKE TRANSPOSASE-RELATED"/>
    <property type="match status" value="1"/>
</dbReference>
<dbReference type="Proteomes" id="UP000245207">
    <property type="component" value="Unassembled WGS sequence"/>
</dbReference>
<dbReference type="OrthoDB" id="1413337at2759"/>
<name>A0A2U1N1B2_ARTAN</name>
<dbReference type="SUPFAM" id="SSF53098">
    <property type="entry name" value="Ribonuclease H-like"/>
    <property type="match status" value="1"/>
</dbReference>
<accession>A0A2U1N1B2</accession>
<dbReference type="InterPro" id="IPR012337">
    <property type="entry name" value="RNaseH-like_sf"/>
</dbReference>